<dbReference type="EMBL" id="QXIW01000031">
    <property type="protein sequence ID" value="RIE12141.1"/>
    <property type="molecule type" value="Genomic_DNA"/>
</dbReference>
<dbReference type="InterPro" id="IPR050294">
    <property type="entry name" value="RnfB_subfamily"/>
</dbReference>
<dbReference type="PROSITE" id="PS51379">
    <property type="entry name" value="4FE4S_FER_2"/>
    <property type="match status" value="3"/>
</dbReference>
<dbReference type="Proteomes" id="UP000265724">
    <property type="component" value="Unassembled WGS sequence"/>
</dbReference>
<reference evidence="10 11" key="1">
    <citation type="submission" date="2018-09" db="EMBL/GenBank/DDBJ databases">
        <title>Discovery and Ecogenomic Context for Candidatus Cryosericales, a Global Caldiserica Order Active in Thawing Permafrost.</title>
        <authorList>
            <person name="Martinez M.A."/>
            <person name="Woodcroft B.J."/>
            <person name="Ignacio Espinoza J.C."/>
            <person name="Zayed A."/>
            <person name="Singleton C.M."/>
            <person name="Boyd J."/>
            <person name="Li Y.-F."/>
            <person name="Purvine S."/>
            <person name="Maughan H."/>
            <person name="Hodgkins S.B."/>
            <person name="Anderson D."/>
            <person name="Sederholm M."/>
            <person name="Temperton B."/>
            <person name="Saleska S.R."/>
            <person name="Tyson G.W."/>
            <person name="Rich V.I."/>
        </authorList>
    </citation>
    <scope>NUCLEOTIDE SEQUENCE [LARGE SCALE GENOMIC DNA]</scope>
    <source>
        <strain evidence="9 10">SMC2</strain>
        <strain evidence="8 11">SMC3</strain>
    </source>
</reference>
<evidence type="ECO:0000256" key="3">
    <source>
        <dbReference type="ARBA" id="ARBA00022723"/>
    </source>
</evidence>
<evidence type="ECO:0000256" key="4">
    <source>
        <dbReference type="ARBA" id="ARBA00022982"/>
    </source>
</evidence>
<keyword evidence="3" id="KW-0479">Metal-binding</keyword>
<dbReference type="PANTHER" id="PTHR42859">
    <property type="entry name" value="OXIDOREDUCTASE"/>
    <property type="match status" value="1"/>
</dbReference>
<keyword evidence="6" id="KW-0411">Iron-sulfur</keyword>
<evidence type="ECO:0000256" key="1">
    <source>
        <dbReference type="ARBA" id="ARBA00022448"/>
    </source>
</evidence>
<dbReference type="Pfam" id="PF12800">
    <property type="entry name" value="Fer4_4"/>
    <property type="match status" value="1"/>
</dbReference>
<evidence type="ECO:0000259" key="7">
    <source>
        <dbReference type="PROSITE" id="PS51379"/>
    </source>
</evidence>
<sequence length="163" mass="17740">MKVLVLEPAKCTGCRACMDACSFEKSGVFNPLDSRVNVITFHEDLMFVPTVCSQCETPYCAQVCPTAALVRNTTTGLVDFLKEKCIGCKQCIVACPWGSIRINHLGKEIIKCDHCSGDPACVKVCKAEALTYVEVEDVVASKQQGVAQTYRRIAAEMVKGVNP</sequence>
<evidence type="ECO:0000313" key="8">
    <source>
        <dbReference type="EMBL" id="RIE12141.1"/>
    </source>
</evidence>
<dbReference type="GO" id="GO:0046872">
    <property type="term" value="F:metal ion binding"/>
    <property type="evidence" value="ECO:0007669"/>
    <property type="project" value="UniProtKB-KW"/>
</dbReference>
<evidence type="ECO:0000313" key="10">
    <source>
        <dbReference type="Proteomes" id="UP000265724"/>
    </source>
</evidence>
<evidence type="ECO:0000313" key="11">
    <source>
        <dbReference type="Proteomes" id="UP000266042"/>
    </source>
</evidence>
<proteinExistence type="predicted"/>
<comment type="caution">
    <text evidence="8">The sequence shown here is derived from an EMBL/GenBank/DDBJ whole genome shotgun (WGS) entry which is preliminary data.</text>
</comment>
<dbReference type="AlphaFoldDB" id="A0A398DMX4"/>
<keyword evidence="4" id="KW-0249">Electron transport</keyword>
<dbReference type="PANTHER" id="PTHR42859:SF10">
    <property type="entry name" value="DIMETHYLSULFOXIDE REDUCTASE CHAIN B"/>
    <property type="match status" value="1"/>
</dbReference>
<keyword evidence="5" id="KW-0408">Iron</keyword>
<dbReference type="CDD" id="cd10550">
    <property type="entry name" value="DMSOR_beta_like"/>
    <property type="match status" value="1"/>
</dbReference>
<protein>
    <submittedName>
        <fullName evidence="8">4Fe-4S dicluster domain-containing protein</fullName>
    </submittedName>
</protein>
<accession>A0A398DMX4</accession>
<dbReference type="PROSITE" id="PS00198">
    <property type="entry name" value="4FE4S_FER_1"/>
    <property type="match status" value="1"/>
</dbReference>
<dbReference type="InterPro" id="IPR017900">
    <property type="entry name" value="4Fe4S_Fe_S_CS"/>
</dbReference>
<feature type="domain" description="4Fe-4S ferredoxin-type" evidence="7">
    <location>
        <begin position="43"/>
        <end position="74"/>
    </location>
</feature>
<evidence type="ECO:0000256" key="5">
    <source>
        <dbReference type="ARBA" id="ARBA00023004"/>
    </source>
</evidence>
<dbReference type="SUPFAM" id="SSF54862">
    <property type="entry name" value="4Fe-4S ferredoxins"/>
    <property type="match status" value="1"/>
</dbReference>
<organism evidence="8 11">
    <name type="scientific">Candidatus Cryosericum hinesii</name>
    <dbReference type="NCBI Taxonomy" id="2290915"/>
    <lineage>
        <taxon>Bacteria</taxon>
        <taxon>Pseudomonadati</taxon>
        <taxon>Caldisericota/Cryosericota group</taxon>
        <taxon>Candidatus Cryosericota</taxon>
        <taxon>Candidatus Cryosericia</taxon>
        <taxon>Candidatus Cryosericales</taxon>
        <taxon>Candidatus Cryosericaceae</taxon>
        <taxon>Candidatus Cryosericum</taxon>
    </lineage>
</organism>
<dbReference type="Pfam" id="PF13247">
    <property type="entry name" value="Fer4_11"/>
    <property type="match status" value="1"/>
</dbReference>
<keyword evidence="2" id="KW-0004">4Fe-4S</keyword>
<dbReference type="Proteomes" id="UP000266042">
    <property type="component" value="Unassembled WGS sequence"/>
</dbReference>
<dbReference type="InterPro" id="IPR017896">
    <property type="entry name" value="4Fe4S_Fe-S-bd"/>
</dbReference>
<name>A0A398DMX4_9BACT</name>
<keyword evidence="10" id="KW-1185">Reference proteome</keyword>
<evidence type="ECO:0000256" key="6">
    <source>
        <dbReference type="ARBA" id="ARBA00023014"/>
    </source>
</evidence>
<feature type="domain" description="4Fe-4S ferredoxin-type" evidence="7">
    <location>
        <begin position="76"/>
        <end position="105"/>
    </location>
</feature>
<dbReference type="GO" id="GO:0051539">
    <property type="term" value="F:4 iron, 4 sulfur cluster binding"/>
    <property type="evidence" value="ECO:0007669"/>
    <property type="project" value="UniProtKB-KW"/>
</dbReference>
<evidence type="ECO:0000256" key="2">
    <source>
        <dbReference type="ARBA" id="ARBA00022485"/>
    </source>
</evidence>
<dbReference type="RefSeq" id="WP_119086927.1">
    <property type="nucleotide sequence ID" value="NZ_QXIV01000008.1"/>
</dbReference>
<dbReference type="EMBL" id="QXIX01000017">
    <property type="protein sequence ID" value="RIE14959.1"/>
    <property type="molecule type" value="Genomic_DNA"/>
</dbReference>
<gene>
    <name evidence="9" type="ORF">SMC2_02015</name>
    <name evidence="8" type="ORF">SMC3_07030</name>
</gene>
<dbReference type="Gene3D" id="3.30.70.20">
    <property type="match status" value="3"/>
</dbReference>
<feature type="domain" description="4Fe-4S ferredoxin-type" evidence="7">
    <location>
        <begin position="2"/>
        <end position="31"/>
    </location>
</feature>
<keyword evidence="1" id="KW-0813">Transport</keyword>
<evidence type="ECO:0000313" key="9">
    <source>
        <dbReference type="EMBL" id="RIE14959.1"/>
    </source>
</evidence>